<dbReference type="Gene3D" id="3.30.70.1120">
    <property type="entry name" value="TT1725-like"/>
    <property type="match status" value="1"/>
</dbReference>
<organism evidence="1 2">
    <name type="scientific">Caloranaerobacter azorensis H53214</name>
    <dbReference type="NCBI Taxonomy" id="1156417"/>
    <lineage>
        <taxon>Bacteria</taxon>
        <taxon>Bacillati</taxon>
        <taxon>Bacillota</taxon>
        <taxon>Tissierellia</taxon>
        <taxon>Tissierellales</taxon>
        <taxon>Thermohalobacteraceae</taxon>
        <taxon>Caloranaerobacter</taxon>
    </lineage>
</organism>
<reference evidence="1 2" key="1">
    <citation type="submission" date="2013-12" db="EMBL/GenBank/DDBJ databases">
        <title>Draft genome sequence of Caloranaerobacter sp. H53214.</title>
        <authorList>
            <person name="Jiang L.J."/>
            <person name="Shao Z.Z."/>
            <person name="Long M.N."/>
        </authorList>
    </citation>
    <scope>NUCLEOTIDE SEQUENCE [LARGE SCALE GENOMIC DNA]</scope>
    <source>
        <strain evidence="1 2">H53214</strain>
    </source>
</reference>
<evidence type="ECO:0000313" key="2">
    <source>
        <dbReference type="Proteomes" id="UP000029622"/>
    </source>
</evidence>
<dbReference type="AlphaFoldDB" id="A0A096CUU8"/>
<dbReference type="Proteomes" id="UP000029622">
    <property type="component" value="Unassembled WGS sequence"/>
</dbReference>
<dbReference type="PANTHER" id="PTHR36441">
    <property type="entry name" value="HYPOTHETICAL CYTOSOLIC PROTEIN"/>
    <property type="match status" value="1"/>
</dbReference>
<evidence type="ECO:0008006" key="3">
    <source>
        <dbReference type="Google" id="ProtNLM"/>
    </source>
</evidence>
<evidence type="ECO:0000313" key="1">
    <source>
        <dbReference type="EMBL" id="KGG80334.1"/>
    </source>
</evidence>
<gene>
    <name evidence="1" type="ORF">Y919_06915</name>
</gene>
<name>A0A096CUU8_9FIRM</name>
<comment type="caution">
    <text evidence="1">The sequence shown here is derived from an EMBL/GenBank/DDBJ whole genome shotgun (WGS) entry which is preliminary data.</text>
</comment>
<dbReference type="InterPro" id="IPR036746">
    <property type="entry name" value="TT1725-like_sf"/>
</dbReference>
<protein>
    <recommendedName>
        <fullName evidence="3">DUF503 domain-containing protein</fullName>
    </recommendedName>
</protein>
<dbReference type="STRING" id="1156417.Y919_06915"/>
<dbReference type="InterPro" id="IPR007546">
    <property type="entry name" value="DUF503"/>
</dbReference>
<dbReference type="PANTHER" id="PTHR36441:SF1">
    <property type="entry name" value="DUF503 DOMAIN-CONTAINING PROTEIN"/>
    <property type="match status" value="1"/>
</dbReference>
<dbReference type="EMBL" id="AZTB01000030">
    <property type="protein sequence ID" value="KGG80334.1"/>
    <property type="molecule type" value="Genomic_DNA"/>
</dbReference>
<dbReference type="SUPFAM" id="SSF103007">
    <property type="entry name" value="Hypothetical protein TT1725"/>
    <property type="match status" value="1"/>
</dbReference>
<accession>A0A096CUU8</accession>
<dbReference type="RefSeq" id="WP_035163515.1">
    <property type="nucleotide sequence ID" value="NZ_AZTB01000030.1"/>
</dbReference>
<sequence>MIVGTCKMDLFIYEANSLKEKRHVIKSLIGKIQSRYNVSIAEIDLNDTWKKSAIGFACVTNDTSHANSIISNVINFIENDGRVEITNYDIEIL</sequence>
<dbReference type="Pfam" id="PF04456">
    <property type="entry name" value="DUF503"/>
    <property type="match status" value="1"/>
</dbReference>
<proteinExistence type="predicted"/>